<name>A0A1G2REW7_9BACT</name>
<proteinExistence type="predicted"/>
<dbReference type="Proteomes" id="UP000177078">
    <property type="component" value="Unassembled WGS sequence"/>
</dbReference>
<protein>
    <submittedName>
        <fullName evidence="1">Uncharacterized protein</fullName>
    </submittedName>
</protein>
<sequence length="130" mass="14797">MIVMRAFALAFPSLHTLPWKDVLSLFNVVPPKVQDFLVSIQKGLDLSGLFYDPEDGSETDWRGWYEYHQEDPSIGIYPYIGDRSISITVNVEGKYCILVNCSARTSRRAMSHLISLIEKGIITPNSTEWE</sequence>
<reference evidence="1 2" key="1">
    <citation type="journal article" date="2016" name="Nat. Commun.">
        <title>Thousands of microbial genomes shed light on interconnected biogeochemical processes in an aquifer system.</title>
        <authorList>
            <person name="Anantharaman K."/>
            <person name="Brown C.T."/>
            <person name="Hug L.A."/>
            <person name="Sharon I."/>
            <person name="Castelle C.J."/>
            <person name="Probst A.J."/>
            <person name="Thomas B.C."/>
            <person name="Singh A."/>
            <person name="Wilkins M.J."/>
            <person name="Karaoz U."/>
            <person name="Brodie E.L."/>
            <person name="Williams K.H."/>
            <person name="Hubbard S.S."/>
            <person name="Banfield J.F."/>
        </authorList>
    </citation>
    <scope>NUCLEOTIDE SEQUENCE [LARGE SCALE GENOMIC DNA]</scope>
</reference>
<comment type="caution">
    <text evidence="1">The sequence shown here is derived from an EMBL/GenBank/DDBJ whole genome shotgun (WGS) entry which is preliminary data.</text>
</comment>
<evidence type="ECO:0000313" key="1">
    <source>
        <dbReference type="EMBL" id="OHA70929.1"/>
    </source>
</evidence>
<gene>
    <name evidence="1" type="ORF">A3F15_02130</name>
</gene>
<organism evidence="1 2">
    <name type="scientific">Candidatus Wildermuthbacteria bacterium RIFCSPHIGHO2_12_FULL_40_12</name>
    <dbReference type="NCBI Taxonomy" id="1802457"/>
    <lineage>
        <taxon>Bacteria</taxon>
        <taxon>Candidatus Wildermuthiibacteriota</taxon>
    </lineage>
</organism>
<dbReference type="AlphaFoldDB" id="A0A1G2REW7"/>
<evidence type="ECO:0000313" key="2">
    <source>
        <dbReference type="Proteomes" id="UP000177078"/>
    </source>
</evidence>
<dbReference type="EMBL" id="MHUC01000015">
    <property type="protein sequence ID" value="OHA70929.1"/>
    <property type="molecule type" value="Genomic_DNA"/>
</dbReference>
<accession>A0A1G2REW7</accession>
<dbReference type="STRING" id="1802457.A3F15_02130"/>